<reference evidence="6" key="2">
    <citation type="submission" date="2020-09" db="EMBL/GenBank/DDBJ databases">
        <authorList>
            <person name="Sun Q."/>
            <person name="Kim S."/>
        </authorList>
    </citation>
    <scope>NUCLEOTIDE SEQUENCE</scope>
    <source>
        <strain evidence="6">KCTC 23714</strain>
    </source>
</reference>
<keyword evidence="7" id="KW-1185">Reference proteome</keyword>
<dbReference type="SMART" id="SM00354">
    <property type="entry name" value="HTH_LACI"/>
    <property type="match status" value="1"/>
</dbReference>
<reference evidence="6" key="1">
    <citation type="journal article" date="2014" name="Int. J. Syst. Evol. Microbiol.">
        <title>Complete genome sequence of Corynebacterium casei LMG S-19264T (=DSM 44701T), isolated from a smear-ripened cheese.</title>
        <authorList>
            <consortium name="US DOE Joint Genome Institute (JGI-PGF)"/>
            <person name="Walter F."/>
            <person name="Albersmeier A."/>
            <person name="Kalinowski J."/>
            <person name="Ruckert C."/>
        </authorList>
    </citation>
    <scope>NUCLEOTIDE SEQUENCE</scope>
    <source>
        <strain evidence="6">KCTC 23714</strain>
    </source>
</reference>
<evidence type="ECO:0000259" key="4">
    <source>
        <dbReference type="PROSITE" id="PS50932"/>
    </source>
</evidence>
<organism evidence="6 7">
    <name type="scientific">Gemmobacter lanyuensis</name>
    <dbReference type="NCBI Taxonomy" id="1054497"/>
    <lineage>
        <taxon>Bacteria</taxon>
        <taxon>Pseudomonadati</taxon>
        <taxon>Pseudomonadota</taxon>
        <taxon>Alphaproteobacteria</taxon>
        <taxon>Rhodobacterales</taxon>
        <taxon>Paracoccaceae</taxon>
        <taxon>Gemmobacter</taxon>
    </lineage>
</organism>
<dbReference type="PROSITE" id="PS50932">
    <property type="entry name" value="HTH_LACI_2"/>
    <property type="match status" value="1"/>
</dbReference>
<keyword evidence="1" id="KW-0805">Transcription regulation</keyword>
<dbReference type="InterPro" id="IPR000843">
    <property type="entry name" value="HTH_LacI"/>
</dbReference>
<dbReference type="SUPFAM" id="SSF47413">
    <property type="entry name" value="lambda repressor-like DNA-binding domains"/>
    <property type="match status" value="1"/>
</dbReference>
<dbReference type="Gene3D" id="3.40.50.2300">
    <property type="match status" value="2"/>
</dbReference>
<feature type="domain" description="HTH cro/C1-type" evidence="5">
    <location>
        <begin position="3"/>
        <end position="48"/>
    </location>
</feature>
<dbReference type="Pfam" id="PF13407">
    <property type="entry name" value="Peripla_BP_4"/>
    <property type="match status" value="1"/>
</dbReference>
<gene>
    <name evidence="6" type="ORF">GCM10011452_29930</name>
</gene>
<dbReference type="InterPro" id="IPR010982">
    <property type="entry name" value="Lambda_DNA-bd_dom_sf"/>
</dbReference>
<dbReference type="InterPro" id="IPR025997">
    <property type="entry name" value="SBP_2_dom"/>
</dbReference>
<dbReference type="PANTHER" id="PTHR30146:SF109">
    <property type="entry name" value="HTH-TYPE TRANSCRIPTIONAL REGULATOR GALS"/>
    <property type="match status" value="1"/>
</dbReference>
<dbReference type="PROSITE" id="PS50943">
    <property type="entry name" value="HTH_CROC1"/>
    <property type="match status" value="1"/>
</dbReference>
<accession>A0A918IZL2</accession>
<dbReference type="Gene3D" id="1.10.260.40">
    <property type="entry name" value="lambda repressor-like DNA-binding domains"/>
    <property type="match status" value="1"/>
</dbReference>
<dbReference type="PANTHER" id="PTHR30146">
    <property type="entry name" value="LACI-RELATED TRANSCRIPTIONAL REPRESSOR"/>
    <property type="match status" value="1"/>
</dbReference>
<dbReference type="CDD" id="cd06267">
    <property type="entry name" value="PBP1_LacI_sugar_binding-like"/>
    <property type="match status" value="1"/>
</dbReference>
<evidence type="ECO:0000313" key="6">
    <source>
        <dbReference type="EMBL" id="GGW39635.1"/>
    </source>
</evidence>
<dbReference type="InterPro" id="IPR028082">
    <property type="entry name" value="Peripla_BP_I"/>
</dbReference>
<dbReference type="GO" id="GO:0000976">
    <property type="term" value="F:transcription cis-regulatory region binding"/>
    <property type="evidence" value="ECO:0007669"/>
    <property type="project" value="TreeGrafter"/>
</dbReference>
<feature type="domain" description="HTH lacI-type" evidence="4">
    <location>
        <begin position="1"/>
        <end position="54"/>
    </location>
</feature>
<dbReference type="AlphaFoldDB" id="A0A918IZL2"/>
<evidence type="ECO:0000256" key="3">
    <source>
        <dbReference type="ARBA" id="ARBA00023163"/>
    </source>
</evidence>
<name>A0A918IZL2_9RHOB</name>
<dbReference type="CDD" id="cd01392">
    <property type="entry name" value="HTH_LacI"/>
    <property type="match status" value="1"/>
</dbReference>
<dbReference type="EMBL" id="BMYQ01000011">
    <property type="protein sequence ID" value="GGW39635.1"/>
    <property type="molecule type" value="Genomic_DNA"/>
</dbReference>
<comment type="caution">
    <text evidence="6">The sequence shown here is derived from an EMBL/GenBank/DDBJ whole genome shotgun (WGS) entry which is preliminary data.</text>
</comment>
<proteinExistence type="predicted"/>
<evidence type="ECO:0000313" key="7">
    <source>
        <dbReference type="Proteomes" id="UP000628984"/>
    </source>
</evidence>
<dbReference type="SUPFAM" id="SSF53822">
    <property type="entry name" value="Periplasmic binding protein-like I"/>
    <property type="match status" value="1"/>
</dbReference>
<dbReference type="Pfam" id="PF00356">
    <property type="entry name" value="LacI"/>
    <property type="match status" value="1"/>
</dbReference>
<sequence>MHDVARLSGVSTATVSRYFNGKHDILSPETLERVKKAVQDLNYTPSEVGRSLRLSRSNIVVMLVPDATNFFTADVAVSVESALRDMGRTLVLANTSENGANQDKLLTDAIGMRAEAIILQGAIDTPQLRAVVKQNTHCIFVNRRPAEGIVAPYVGVDNFAAGRAVGEYFRSKGYDNIIAIHGPKHYPGSTSRLDGFLQGCGQAESVTQIECSYRTEDGYQVAQKLFSGTGKSYSIFCGNDMISYGVYRAAIENGLTVPGNVRIFGFDGCHMNKWLAPWLSTLRVRTDLYGPAIARLIDIPPKAGASAPNEIFPFEMILRESA</sequence>
<evidence type="ECO:0000256" key="1">
    <source>
        <dbReference type="ARBA" id="ARBA00023015"/>
    </source>
</evidence>
<dbReference type="Proteomes" id="UP000628984">
    <property type="component" value="Unassembled WGS sequence"/>
</dbReference>
<dbReference type="GO" id="GO:0003700">
    <property type="term" value="F:DNA-binding transcription factor activity"/>
    <property type="evidence" value="ECO:0007669"/>
    <property type="project" value="TreeGrafter"/>
</dbReference>
<dbReference type="InterPro" id="IPR001387">
    <property type="entry name" value="Cro/C1-type_HTH"/>
</dbReference>
<evidence type="ECO:0000259" key="5">
    <source>
        <dbReference type="PROSITE" id="PS50943"/>
    </source>
</evidence>
<keyword evidence="2" id="KW-0238">DNA-binding</keyword>
<evidence type="ECO:0000256" key="2">
    <source>
        <dbReference type="ARBA" id="ARBA00023125"/>
    </source>
</evidence>
<protein>
    <submittedName>
        <fullName evidence="6">LacI family transcriptional regulator</fullName>
    </submittedName>
</protein>
<keyword evidence="3" id="KW-0804">Transcription</keyword>